<dbReference type="Pfam" id="PF13354">
    <property type="entry name" value="Beta-lactamase2"/>
    <property type="match status" value="1"/>
</dbReference>
<accession>A0ABN3UDJ4</accession>
<dbReference type="InterPro" id="IPR012338">
    <property type="entry name" value="Beta-lactam/transpept-like"/>
</dbReference>
<dbReference type="EMBL" id="BAAARN010000001">
    <property type="protein sequence ID" value="GAA2730808.1"/>
    <property type="molecule type" value="Genomic_DNA"/>
</dbReference>
<dbReference type="PANTHER" id="PTHR35333:SF3">
    <property type="entry name" value="BETA-LACTAMASE-TYPE TRANSPEPTIDASE FOLD CONTAINING PROTEIN"/>
    <property type="match status" value="1"/>
</dbReference>
<name>A0ABN3UDJ4_9MICO</name>
<proteinExistence type="predicted"/>
<evidence type="ECO:0000313" key="2">
    <source>
        <dbReference type="EMBL" id="GAA2730808.1"/>
    </source>
</evidence>
<evidence type="ECO:0000259" key="1">
    <source>
        <dbReference type="Pfam" id="PF13354"/>
    </source>
</evidence>
<organism evidence="2 3">
    <name type="scientific">Pedococcus aerophilus</name>
    <dbReference type="NCBI Taxonomy" id="436356"/>
    <lineage>
        <taxon>Bacteria</taxon>
        <taxon>Bacillati</taxon>
        <taxon>Actinomycetota</taxon>
        <taxon>Actinomycetes</taxon>
        <taxon>Micrococcales</taxon>
        <taxon>Intrasporangiaceae</taxon>
        <taxon>Pedococcus</taxon>
    </lineage>
</organism>
<dbReference type="InterPro" id="IPR045155">
    <property type="entry name" value="Beta-lactam_cat"/>
</dbReference>
<dbReference type="Proteomes" id="UP001501326">
    <property type="component" value="Unassembled WGS sequence"/>
</dbReference>
<dbReference type="RefSeq" id="WP_344189581.1">
    <property type="nucleotide sequence ID" value="NZ_BAAARN010000001.1"/>
</dbReference>
<feature type="domain" description="Beta-lactamase class A catalytic" evidence="1">
    <location>
        <begin position="47"/>
        <end position="270"/>
    </location>
</feature>
<comment type="caution">
    <text evidence="2">The sequence shown here is derived from an EMBL/GenBank/DDBJ whole genome shotgun (WGS) entry which is preliminary data.</text>
</comment>
<dbReference type="SUPFAM" id="SSF56601">
    <property type="entry name" value="beta-lactamase/transpeptidase-like"/>
    <property type="match status" value="1"/>
</dbReference>
<evidence type="ECO:0000313" key="3">
    <source>
        <dbReference type="Proteomes" id="UP001501326"/>
    </source>
</evidence>
<dbReference type="InterPro" id="IPR000871">
    <property type="entry name" value="Beta-lactam_class-A"/>
</dbReference>
<gene>
    <name evidence="2" type="ORF">GCM10009867_03040</name>
</gene>
<sequence length="303" mass="31088">MSTSVSTTVRDAVDELAAGTMDDRVGDGAHEHTDDPAHAGGAVRWAVHVVDPGTGDILASVDADRVQRTASLGKVLLLIEVARLLHSGELDGSQQLVPRAEDLVADSGLWRHLATASLEVLDCAALVGAFSDNLATNVLLHRVGGAHAVAAAAAAAGIDAVALHGPVLDHRGPEDPPTLSTASAAGLATLVGRLHRGEVVSRAVSEQVVGWLSLNADLSMVASAFGLDPLCHGDPDRGVRLWNKTGTIADVRGDTGVVTGPRGCVAYAVLAEWDDRTSPAAREIALAGMAHVGTALRRVVEGG</sequence>
<dbReference type="PANTHER" id="PTHR35333">
    <property type="entry name" value="BETA-LACTAMASE"/>
    <property type="match status" value="1"/>
</dbReference>
<dbReference type="GO" id="GO:0016787">
    <property type="term" value="F:hydrolase activity"/>
    <property type="evidence" value="ECO:0007669"/>
    <property type="project" value="UniProtKB-KW"/>
</dbReference>
<keyword evidence="2" id="KW-0378">Hydrolase</keyword>
<dbReference type="Gene3D" id="3.40.710.10">
    <property type="entry name" value="DD-peptidase/beta-lactamase superfamily"/>
    <property type="match status" value="1"/>
</dbReference>
<keyword evidence="3" id="KW-1185">Reference proteome</keyword>
<protein>
    <submittedName>
        <fullName evidence="2">Serine hydrolase</fullName>
    </submittedName>
</protein>
<reference evidence="2 3" key="1">
    <citation type="journal article" date="2019" name="Int. J. Syst. Evol. Microbiol.">
        <title>The Global Catalogue of Microorganisms (GCM) 10K type strain sequencing project: providing services to taxonomists for standard genome sequencing and annotation.</title>
        <authorList>
            <consortium name="The Broad Institute Genomics Platform"/>
            <consortium name="The Broad Institute Genome Sequencing Center for Infectious Disease"/>
            <person name="Wu L."/>
            <person name="Ma J."/>
        </authorList>
    </citation>
    <scope>NUCLEOTIDE SEQUENCE [LARGE SCALE GENOMIC DNA]</scope>
    <source>
        <strain evidence="2 3">JCM 16378</strain>
    </source>
</reference>